<feature type="compositionally biased region" description="Acidic residues" evidence="1">
    <location>
        <begin position="174"/>
        <end position="188"/>
    </location>
</feature>
<gene>
    <name evidence="3" type="ORF">DERF_001261</name>
</gene>
<evidence type="ECO:0000256" key="2">
    <source>
        <dbReference type="SAM" id="Phobius"/>
    </source>
</evidence>
<reference evidence="3" key="1">
    <citation type="submission" date="2013-05" db="EMBL/GenBank/DDBJ databases">
        <authorList>
            <person name="Yim A.K.Y."/>
            <person name="Chan T.F."/>
            <person name="Ji K.M."/>
            <person name="Liu X.Y."/>
            <person name="Zhou J.W."/>
            <person name="Li R.Q."/>
            <person name="Yang K.Y."/>
            <person name="Li J."/>
            <person name="Li M."/>
            <person name="Law P.T.W."/>
            <person name="Wu Y.L."/>
            <person name="Cai Z.L."/>
            <person name="Qin H."/>
            <person name="Bao Y."/>
            <person name="Leung R.K.K."/>
            <person name="Ng P.K.S."/>
            <person name="Zou J."/>
            <person name="Zhong X.J."/>
            <person name="Ran P.X."/>
            <person name="Zhong N.S."/>
            <person name="Liu Z.G."/>
            <person name="Tsui S.K.W."/>
        </authorList>
    </citation>
    <scope>NUCLEOTIDE SEQUENCE</scope>
    <source>
        <strain evidence="3">Derf</strain>
        <tissue evidence="3">Whole organism</tissue>
    </source>
</reference>
<dbReference type="EMBL" id="ASGP02000001">
    <property type="protein sequence ID" value="KAH9527230.1"/>
    <property type="molecule type" value="Genomic_DNA"/>
</dbReference>
<feature type="region of interest" description="Disordered" evidence="1">
    <location>
        <begin position="261"/>
        <end position="284"/>
    </location>
</feature>
<feature type="region of interest" description="Disordered" evidence="1">
    <location>
        <begin position="82"/>
        <end position="124"/>
    </location>
</feature>
<dbReference type="AlphaFoldDB" id="A0A922LCX5"/>
<organism evidence="3 4">
    <name type="scientific">Dermatophagoides farinae</name>
    <name type="common">American house dust mite</name>
    <dbReference type="NCBI Taxonomy" id="6954"/>
    <lineage>
        <taxon>Eukaryota</taxon>
        <taxon>Metazoa</taxon>
        <taxon>Ecdysozoa</taxon>
        <taxon>Arthropoda</taxon>
        <taxon>Chelicerata</taxon>
        <taxon>Arachnida</taxon>
        <taxon>Acari</taxon>
        <taxon>Acariformes</taxon>
        <taxon>Sarcoptiformes</taxon>
        <taxon>Astigmata</taxon>
        <taxon>Psoroptidia</taxon>
        <taxon>Analgoidea</taxon>
        <taxon>Pyroglyphidae</taxon>
        <taxon>Dermatophagoidinae</taxon>
        <taxon>Dermatophagoides</taxon>
    </lineage>
</organism>
<evidence type="ECO:0000313" key="3">
    <source>
        <dbReference type="EMBL" id="KAH9527230.1"/>
    </source>
</evidence>
<accession>A0A922LCX5</accession>
<comment type="caution">
    <text evidence="3">The sequence shown here is derived from an EMBL/GenBank/DDBJ whole genome shotgun (WGS) entry which is preliminary data.</text>
</comment>
<feature type="compositionally biased region" description="Low complexity" evidence="1">
    <location>
        <begin position="268"/>
        <end position="284"/>
    </location>
</feature>
<sequence>MSLMVRIKDLKFWKNFSSLDYRLFIFISVILIFVMIYSLTVYTIMADFFDNEQNQGYDDNQQAGFDDQQPFVTNMMEMENYNEQELRRKERKRTKRKKRREKKQKLKRKKKAKKMKVKKKRKKLKKALTDFRRLYYGEKVLQKQDLPETTSTTTGEPSKTWIEHFIDHISNTPLEEDDDDGDDTDGDTTVEKTESTESDEEETPKEKKKKSKSPTIDKSVELMMKMFEEFNDKKIFGDYQTPNLNYKGEQDILNVLQKEFHSPDKEQQQQQQQQQQPQFWQPQPLSKRQKIIINFVPYDPSKHQQQQQLQQKQPSSPSLSPSSSLKVKITSEQGIATQVGNVVAEAMRYNLKKIENLYPYRKSRKK</sequence>
<reference evidence="3" key="2">
    <citation type="journal article" date="2022" name="Res Sq">
        <title>Comparative Genomics Reveals Insights into the Divergent Evolution of Astigmatic Mites and Household Pest Adaptations.</title>
        <authorList>
            <person name="Xiong Q."/>
            <person name="Wan A.T.-Y."/>
            <person name="Liu X.-Y."/>
            <person name="Fung C.S.-H."/>
            <person name="Xiao X."/>
            <person name="Malainual N."/>
            <person name="Hou J."/>
            <person name="Wang L."/>
            <person name="Wang M."/>
            <person name="Yang K."/>
            <person name="Cui Y."/>
            <person name="Leung E."/>
            <person name="Nong W."/>
            <person name="Shin S.-K."/>
            <person name="Au S."/>
            <person name="Jeong K.Y."/>
            <person name="Chew F.T."/>
            <person name="Hui J."/>
            <person name="Leung T.F."/>
            <person name="Tungtrongchitr A."/>
            <person name="Zhong N."/>
            <person name="Liu Z."/>
            <person name="Tsui S."/>
        </authorList>
    </citation>
    <scope>NUCLEOTIDE SEQUENCE</scope>
    <source>
        <strain evidence="3">Derf</strain>
        <tissue evidence="3">Whole organism</tissue>
    </source>
</reference>
<keyword evidence="2" id="KW-0472">Membrane</keyword>
<keyword evidence="2" id="KW-0812">Transmembrane</keyword>
<protein>
    <submittedName>
        <fullName evidence="3">Uncharacterized protein</fullName>
    </submittedName>
</protein>
<evidence type="ECO:0000256" key="1">
    <source>
        <dbReference type="SAM" id="MobiDB-lite"/>
    </source>
</evidence>
<dbReference type="Proteomes" id="UP000790347">
    <property type="component" value="Unassembled WGS sequence"/>
</dbReference>
<keyword evidence="2" id="KW-1133">Transmembrane helix</keyword>
<proteinExistence type="predicted"/>
<keyword evidence="4" id="KW-1185">Reference proteome</keyword>
<feature type="region of interest" description="Disordered" evidence="1">
    <location>
        <begin position="301"/>
        <end position="327"/>
    </location>
</feature>
<name>A0A922LCX5_DERFA</name>
<feature type="transmembrane region" description="Helical" evidence="2">
    <location>
        <begin position="21"/>
        <end position="45"/>
    </location>
</feature>
<feature type="compositionally biased region" description="Basic residues" evidence="1">
    <location>
        <begin position="89"/>
        <end position="124"/>
    </location>
</feature>
<evidence type="ECO:0000313" key="4">
    <source>
        <dbReference type="Proteomes" id="UP000790347"/>
    </source>
</evidence>
<feature type="compositionally biased region" description="Low complexity" evidence="1">
    <location>
        <begin position="303"/>
        <end position="326"/>
    </location>
</feature>
<feature type="region of interest" description="Disordered" evidence="1">
    <location>
        <begin position="171"/>
        <end position="215"/>
    </location>
</feature>